<evidence type="ECO:0000256" key="4">
    <source>
        <dbReference type="SAM" id="MobiDB-lite"/>
    </source>
</evidence>
<dbReference type="EMBL" id="JAJSOF020000011">
    <property type="protein sequence ID" value="KAJ4445296.1"/>
    <property type="molecule type" value="Genomic_DNA"/>
</dbReference>
<dbReference type="PANTHER" id="PTHR10972">
    <property type="entry name" value="OXYSTEROL-BINDING PROTEIN-RELATED"/>
    <property type="match status" value="1"/>
</dbReference>
<dbReference type="PANTHER" id="PTHR10972:SF205">
    <property type="entry name" value="OXYSTEROL-BINDING PROTEIN 1"/>
    <property type="match status" value="1"/>
</dbReference>
<feature type="non-terminal residue" evidence="5">
    <location>
        <position position="1"/>
    </location>
</feature>
<evidence type="ECO:0008006" key="7">
    <source>
        <dbReference type="Google" id="ProtNLM"/>
    </source>
</evidence>
<keyword evidence="6" id="KW-1185">Reference proteome</keyword>
<keyword evidence="3" id="KW-0175">Coiled coil</keyword>
<dbReference type="SUPFAM" id="SSF144000">
    <property type="entry name" value="Oxysterol-binding protein-like"/>
    <property type="match status" value="1"/>
</dbReference>
<gene>
    <name evidence="5" type="ORF">ANN_07101</name>
</gene>
<feature type="compositionally biased region" description="Basic and acidic residues" evidence="4">
    <location>
        <begin position="270"/>
        <end position="281"/>
    </location>
</feature>
<evidence type="ECO:0000256" key="2">
    <source>
        <dbReference type="ARBA" id="ARBA00022553"/>
    </source>
</evidence>
<feature type="compositionally biased region" description="Polar residues" evidence="4">
    <location>
        <begin position="313"/>
        <end position="342"/>
    </location>
</feature>
<dbReference type="Pfam" id="PF01237">
    <property type="entry name" value="Oxysterol_BP"/>
    <property type="match status" value="2"/>
</dbReference>
<organism evidence="5 6">
    <name type="scientific">Periplaneta americana</name>
    <name type="common">American cockroach</name>
    <name type="synonym">Blatta americana</name>
    <dbReference type="NCBI Taxonomy" id="6978"/>
    <lineage>
        <taxon>Eukaryota</taxon>
        <taxon>Metazoa</taxon>
        <taxon>Ecdysozoa</taxon>
        <taxon>Arthropoda</taxon>
        <taxon>Hexapoda</taxon>
        <taxon>Insecta</taxon>
        <taxon>Pterygota</taxon>
        <taxon>Neoptera</taxon>
        <taxon>Polyneoptera</taxon>
        <taxon>Dictyoptera</taxon>
        <taxon>Blattodea</taxon>
        <taxon>Blattoidea</taxon>
        <taxon>Blattidae</taxon>
        <taxon>Blattinae</taxon>
        <taxon>Periplaneta</taxon>
    </lineage>
</organism>
<reference evidence="5 6" key="1">
    <citation type="journal article" date="2022" name="Allergy">
        <title>Genome assembly and annotation of Periplaneta americana reveal a comprehensive cockroach allergen profile.</title>
        <authorList>
            <person name="Wang L."/>
            <person name="Xiong Q."/>
            <person name="Saelim N."/>
            <person name="Wang L."/>
            <person name="Nong W."/>
            <person name="Wan A.T."/>
            <person name="Shi M."/>
            <person name="Liu X."/>
            <person name="Cao Q."/>
            <person name="Hui J.H.L."/>
            <person name="Sookrung N."/>
            <person name="Leung T.F."/>
            <person name="Tungtrongchitr A."/>
            <person name="Tsui S.K.W."/>
        </authorList>
    </citation>
    <scope>NUCLEOTIDE SEQUENCE [LARGE SCALE GENOMIC DNA]</scope>
    <source>
        <strain evidence="5">PWHHKU_190912</strain>
    </source>
</reference>
<accession>A0ABQ8TGP9</accession>
<protein>
    <recommendedName>
        <fullName evidence="7">Oxysterol-binding protein</fullName>
    </recommendedName>
</protein>
<evidence type="ECO:0000313" key="5">
    <source>
        <dbReference type="EMBL" id="KAJ4445296.1"/>
    </source>
</evidence>
<name>A0ABQ8TGP9_PERAM</name>
<evidence type="ECO:0000256" key="3">
    <source>
        <dbReference type="SAM" id="Coils"/>
    </source>
</evidence>
<dbReference type="InterPro" id="IPR000648">
    <property type="entry name" value="Oxysterol-bd"/>
</dbReference>
<comment type="caution">
    <text evidence="5">The sequence shown here is derived from an EMBL/GenBank/DDBJ whole genome shotgun (WGS) entry which is preliminary data.</text>
</comment>
<evidence type="ECO:0000313" key="6">
    <source>
        <dbReference type="Proteomes" id="UP001148838"/>
    </source>
</evidence>
<proteinExistence type="inferred from homology"/>
<comment type="similarity">
    <text evidence="1">Belongs to the OSBP family.</text>
</comment>
<dbReference type="InterPro" id="IPR037239">
    <property type="entry name" value="OSBP_sf"/>
</dbReference>
<feature type="compositionally biased region" description="Low complexity" evidence="4">
    <location>
        <begin position="258"/>
        <end position="268"/>
    </location>
</feature>
<dbReference type="Proteomes" id="UP001148838">
    <property type="component" value="Unassembled WGS sequence"/>
</dbReference>
<sequence>KSSNDAFGLTLENVRFPIYDNIEALQGSTVITVVYFATEEEEEEYDESMASQKNEVQNVIKSLSARLEDLQTCSDLIAKHGAALQRSLSELESLDTAQDVPTKLKSVNERATLFRITSNAMINTCSEYLDLAQTHGRKWQRMLQHERDQRLRLEDMVEQLARQLGGLEQAAKEHSIPVRDRSSECLRHNGGVSKVTSNNLHEGDVLVSRSCGGAYVSHSSPSDDDDENEFYDAQDEACNQDTEANFILKIPLGHRRTSSGVSLGSQSSDPRLHLQDGHDEASGSSSEVDDATETKVLVISSSDPTTAHDESTNKTNSPTLSSNGRQRSIANSQGSLVPMSSSETKKTRRTRVPDKPNYPLNLWSIMKNCIGKELSKIPMPVNFSEPLSMLQRLIEDYEYADILDKAAHCTDSCEQMAYVAAFTVSSYATTSNRTGKPFNPLLGETYECDRTDDLGWRAISEQVRLPPSEFPSTLAHYNYSSVQINPNNFFISRVFESTVSTLDLNLHLQLSHHPFSCSTVYLNFKTLAGVERTFKMVIYIIHLILQVKGCVMDSDGNVKWVVSGTWDNKIDIAPVISTERASPDNPVFKTSSYTSVWKRKMPPYVQLSRCYSITCIEILRTLSLYEFLGFQPDSDRYYNFTELACQLNEPEPGVAPTDTRNRPDQRLMENGMWDDANLEKVRLEEKQRAARRVREADAEKAAAEGTDMLVIVTVFIWFMGYPRGSME</sequence>
<feature type="region of interest" description="Disordered" evidence="4">
    <location>
        <begin position="256"/>
        <end position="355"/>
    </location>
</feature>
<keyword evidence="2" id="KW-0597">Phosphoprotein</keyword>
<feature type="coiled-coil region" evidence="3">
    <location>
        <begin position="143"/>
        <end position="170"/>
    </location>
</feature>
<evidence type="ECO:0000256" key="1">
    <source>
        <dbReference type="ARBA" id="ARBA00008842"/>
    </source>
</evidence>